<proteinExistence type="inferred from homology"/>
<dbReference type="SUPFAM" id="SSF53383">
    <property type="entry name" value="PLP-dependent transferases"/>
    <property type="match status" value="1"/>
</dbReference>
<keyword evidence="3 6" id="KW-0808">Transferase</keyword>
<dbReference type="InterPro" id="IPR015424">
    <property type="entry name" value="PyrdxlP-dep_Trfase"/>
</dbReference>
<evidence type="ECO:0000259" key="5">
    <source>
        <dbReference type="Pfam" id="PF00155"/>
    </source>
</evidence>
<reference evidence="6" key="1">
    <citation type="submission" date="2016-05" db="EMBL/GenBank/DDBJ databases">
        <title>Lichen genome sequencing reveals its rich biosynthetic potential.</title>
        <authorList>
            <person name="Bertrand R.L."/>
            <person name="Abdel-Hameed M."/>
            <person name="Sorensen J.L."/>
        </authorList>
    </citation>
    <scope>NUCLEOTIDE SEQUENCE</scope>
</reference>
<accession>A0A1Z1CBH8</accession>
<dbReference type="PANTHER" id="PTHR13693:SF77">
    <property type="entry name" value="8-AMINO-7-OXONONANOATE SYNTHASE"/>
    <property type="match status" value="1"/>
</dbReference>
<feature type="domain" description="Aminotransferase class I/classII large" evidence="5">
    <location>
        <begin position="56"/>
        <end position="447"/>
    </location>
</feature>
<sequence>MSTSMMAEWMKAQKLKAPAMKSAPAFYRNLEEALDVRRRDHGLYTIKSNIWKDGDAIDFSSNDTLSLGASGALRKEFMQELDRHPDIPPGAGSSRVMDGNYAYLETVEDEIARFHGAEAGLILGSGFEANLAIFAAIPRSGDAIIYDELVHASTHDGMQNSQAVTRVPFRHNDTESFRDALVSVYDSQSLIRQGKRCVIVAVESFYSMDGDICPLRELITASKDIFPGGNVQFLIDEAHSTGVVGPKGAGLVCELGLEREVAIRLHTFGKALSASGGNHETLARFNDVNYVIAIILGNKTIKRALVNLARPVIYTTAPAFSVVAAVRAGYNLLKSGQTKPAQENVQRLVRHLYKTINSNAIWEEATKRGILSVPLREDWEEQPFLTHIVPIWTRQRYSYWLVFHLQFSKFCAFPIEYPTVPKGQSRVRVAFHANNTEDQVEGLVSAICDWAQEMIEIEKCVGNGNRIPKAAREVYAIMGDENVGRSRPKASQS</sequence>
<protein>
    <submittedName>
        <fullName evidence="6">Putative pyridoxal phosphate-dependent transferase</fullName>
    </submittedName>
</protein>
<dbReference type="GO" id="GO:0030170">
    <property type="term" value="F:pyridoxal phosphate binding"/>
    <property type="evidence" value="ECO:0007669"/>
    <property type="project" value="InterPro"/>
</dbReference>
<dbReference type="InterPro" id="IPR015421">
    <property type="entry name" value="PyrdxlP-dep_Trfase_major"/>
</dbReference>
<dbReference type="InterPro" id="IPR015422">
    <property type="entry name" value="PyrdxlP-dep_Trfase_small"/>
</dbReference>
<evidence type="ECO:0000313" key="6">
    <source>
        <dbReference type="EMBL" id="ANM86484.1"/>
    </source>
</evidence>
<dbReference type="InterPro" id="IPR004839">
    <property type="entry name" value="Aminotransferase_I/II_large"/>
</dbReference>
<comment type="cofactor">
    <cofactor evidence="1">
        <name>pyridoxal 5'-phosphate</name>
        <dbReference type="ChEBI" id="CHEBI:597326"/>
    </cofactor>
</comment>
<name>A0A1Z1CBH8_CLAUC</name>
<evidence type="ECO:0000256" key="3">
    <source>
        <dbReference type="ARBA" id="ARBA00022679"/>
    </source>
</evidence>
<dbReference type="PANTHER" id="PTHR13693">
    <property type="entry name" value="CLASS II AMINOTRANSFERASE/8-AMINO-7-OXONONANOATE SYNTHASE"/>
    <property type="match status" value="1"/>
</dbReference>
<keyword evidence="4" id="KW-0663">Pyridoxal phosphate</keyword>
<evidence type="ECO:0000313" key="7">
    <source>
        <dbReference type="EMBL" id="AUW31339.1"/>
    </source>
</evidence>
<dbReference type="GO" id="GO:0016740">
    <property type="term" value="F:transferase activity"/>
    <property type="evidence" value="ECO:0007669"/>
    <property type="project" value="UniProtKB-KW"/>
</dbReference>
<dbReference type="EMBL" id="KX264264">
    <property type="protein sequence ID" value="ANM86484.1"/>
    <property type="molecule type" value="Genomic_DNA"/>
</dbReference>
<dbReference type="Gene3D" id="3.40.640.10">
    <property type="entry name" value="Type I PLP-dependent aspartate aminotransferase-like (Major domain)"/>
    <property type="match status" value="1"/>
</dbReference>
<dbReference type="EMBL" id="MG777506">
    <property type="protein sequence ID" value="AUW31339.1"/>
    <property type="molecule type" value="Genomic_DNA"/>
</dbReference>
<organism evidence="6">
    <name type="scientific">Cladonia uncialis subsp. uncialis</name>
    <dbReference type="NCBI Taxonomy" id="180999"/>
    <lineage>
        <taxon>Eukaryota</taxon>
        <taxon>Fungi</taxon>
        <taxon>Dikarya</taxon>
        <taxon>Ascomycota</taxon>
        <taxon>Pezizomycotina</taxon>
        <taxon>Lecanoromycetes</taxon>
        <taxon>OSLEUM clade</taxon>
        <taxon>Lecanoromycetidae</taxon>
        <taxon>Lecanorales</taxon>
        <taxon>Lecanorineae</taxon>
        <taxon>Cladoniaceae</taxon>
        <taxon>Cladonia</taxon>
    </lineage>
</organism>
<evidence type="ECO:0000256" key="1">
    <source>
        <dbReference type="ARBA" id="ARBA00001933"/>
    </source>
</evidence>
<dbReference type="Pfam" id="PF00155">
    <property type="entry name" value="Aminotran_1_2"/>
    <property type="match status" value="1"/>
</dbReference>
<reference evidence="7" key="2">
    <citation type="submission" date="2017-12" db="EMBL/GenBank/DDBJ databases">
        <title>Genome Sequencing Reveals a Rich Biosynthetic Potential.</title>
        <authorList>
            <person name="Bertrand R.L."/>
            <person name="Abdel-Hameed M.E."/>
            <person name="Sorensen J.L."/>
        </authorList>
    </citation>
    <scope>NUCLEOTIDE SEQUENCE</scope>
</reference>
<dbReference type="AlphaFoldDB" id="A0A1Z1CBH8"/>
<evidence type="ECO:0000256" key="4">
    <source>
        <dbReference type="ARBA" id="ARBA00022898"/>
    </source>
</evidence>
<dbReference type="GO" id="GO:0009102">
    <property type="term" value="P:biotin biosynthetic process"/>
    <property type="evidence" value="ECO:0007669"/>
    <property type="project" value="TreeGrafter"/>
</dbReference>
<dbReference type="Gene3D" id="3.90.1150.10">
    <property type="entry name" value="Aspartate Aminotransferase, domain 1"/>
    <property type="match status" value="1"/>
</dbReference>
<dbReference type="InterPro" id="IPR050087">
    <property type="entry name" value="AON_synthase_class-II"/>
</dbReference>
<evidence type="ECO:0000256" key="2">
    <source>
        <dbReference type="ARBA" id="ARBA00010008"/>
    </source>
</evidence>
<comment type="similarity">
    <text evidence="2">Belongs to the class-II pyridoxal-phosphate-dependent aminotransferase family. BioF subfamily.</text>
</comment>